<proteinExistence type="inferred from homology"/>
<protein>
    <recommendedName>
        <fullName evidence="3">ribonucleoside-diphosphate reductase</fullName>
        <ecNumber evidence="3">1.17.4.1</ecNumber>
    </recommendedName>
</protein>
<dbReference type="CDD" id="cd01049">
    <property type="entry name" value="RNRR2"/>
    <property type="match status" value="1"/>
</dbReference>
<evidence type="ECO:0000256" key="3">
    <source>
        <dbReference type="ARBA" id="ARBA00012274"/>
    </source>
</evidence>
<sequence length="437" mass="49871">MVLKSAVLAALALSKDWVALATLLPPIWNTHMTEQTVASVLNPKIFNLNKSDYGSYNIVLGQESGLLDSITNNHPEAWAVYKRLRNLDWDELEFDFFTCNADFKSCDRSIYDMMIKTLAWQWEADSVASRSIVTILGNVITDGRIWTGYNRISENECVHALTYSEIVRGSFDDPDEIRDEILAVEEAHGRMATVAAVMAKAQETSLKYGLGQVENNQETYNDIFMFLVALYFLERIQFMASFAVTFAIGRTGLFQQITKAVQKIAVDEFEIHAQFGQFVMRNELATERGRVAYEQCRELIIKLLWEIIATEIRWVMYLFSEGRELTGVTAKSLINWVLYNAKAAAEFFEVKDDIWFRFDADFAEMAGFDFVWPEANPLPYMTKYINISGTQSSPQEEKKGDYMTNLLDRRSETDVFAFSIPGVDMSNFKMNEAIGTP</sequence>
<dbReference type="EMBL" id="PQ015378">
    <property type="protein sequence ID" value="XDJ14640.1"/>
    <property type="molecule type" value="Genomic_DNA"/>
</dbReference>
<comment type="similarity">
    <text evidence="2">Belongs to the ribonucleoside diphosphate reductase small chain family.</text>
</comment>
<keyword evidence="4" id="KW-0560">Oxidoreductase</keyword>
<evidence type="ECO:0000256" key="4">
    <source>
        <dbReference type="ARBA" id="ARBA00023002"/>
    </source>
</evidence>
<organism evidence="6">
    <name type="scientific">Pseudomonas phage RVTF4</name>
    <dbReference type="NCBI Taxonomy" id="3236931"/>
    <lineage>
        <taxon>Viruses</taxon>
    </lineage>
</organism>
<dbReference type="InterPro" id="IPR012348">
    <property type="entry name" value="RNR-like"/>
</dbReference>
<evidence type="ECO:0000256" key="2">
    <source>
        <dbReference type="ARBA" id="ARBA00009303"/>
    </source>
</evidence>
<dbReference type="InterPro" id="IPR009078">
    <property type="entry name" value="Ferritin-like_SF"/>
</dbReference>
<dbReference type="Pfam" id="PF00268">
    <property type="entry name" value="Ribonuc_red_sm"/>
    <property type="match status" value="1"/>
</dbReference>
<comment type="cofactor">
    <cofactor evidence="1">
        <name>Fe cation</name>
        <dbReference type="ChEBI" id="CHEBI:24875"/>
    </cofactor>
</comment>
<dbReference type="GO" id="GO:0004748">
    <property type="term" value="F:ribonucleoside-diphosphate reductase activity, thioredoxin disulfide as acceptor"/>
    <property type="evidence" value="ECO:0007669"/>
    <property type="project" value="UniProtKB-EC"/>
</dbReference>
<evidence type="ECO:0000256" key="1">
    <source>
        <dbReference type="ARBA" id="ARBA00001962"/>
    </source>
</evidence>
<dbReference type="InterPro" id="IPR000358">
    <property type="entry name" value="RNR_small_fam"/>
</dbReference>
<dbReference type="GO" id="GO:0009263">
    <property type="term" value="P:deoxyribonucleotide biosynthetic process"/>
    <property type="evidence" value="ECO:0007669"/>
    <property type="project" value="InterPro"/>
</dbReference>
<accession>A0AB39CCT9</accession>
<name>A0AB39CCT9_9VIRU</name>
<evidence type="ECO:0000256" key="5">
    <source>
        <dbReference type="ARBA" id="ARBA00023004"/>
    </source>
</evidence>
<dbReference type="SUPFAM" id="SSF47240">
    <property type="entry name" value="Ferritin-like"/>
    <property type="match status" value="1"/>
</dbReference>
<reference evidence="6" key="1">
    <citation type="submission" date="2024-07" db="EMBL/GenBank/DDBJ databases">
        <authorList>
            <person name="Bringhurst R.M."/>
            <person name="Homer T.E."/>
        </authorList>
    </citation>
    <scope>NUCLEOTIDE SEQUENCE</scope>
</reference>
<dbReference type="EC" id="1.17.4.1" evidence="3"/>
<dbReference type="Gene3D" id="1.10.620.20">
    <property type="entry name" value="Ribonucleotide Reductase, subunit A"/>
    <property type="match status" value="1"/>
</dbReference>
<evidence type="ECO:0000313" key="6">
    <source>
        <dbReference type="EMBL" id="XDJ14640.1"/>
    </source>
</evidence>
<keyword evidence="5" id="KW-0408">Iron</keyword>
<dbReference type="InterPro" id="IPR033909">
    <property type="entry name" value="RNR_small"/>
</dbReference>